<dbReference type="AlphaFoldDB" id="A0A6V8P240"/>
<organism evidence="2 3">
    <name type="scientific">Candidatus Hakubella thermalkaliphila</name>
    <dbReference type="NCBI Taxonomy" id="2754717"/>
    <lineage>
        <taxon>Bacteria</taxon>
        <taxon>Bacillati</taxon>
        <taxon>Actinomycetota</taxon>
        <taxon>Actinomycetota incertae sedis</taxon>
        <taxon>Candidatus Hakubellales</taxon>
        <taxon>Candidatus Hakubellaceae</taxon>
        <taxon>Candidatus Hakubella</taxon>
    </lineage>
</organism>
<protein>
    <recommendedName>
        <fullName evidence="4">Transposase</fullName>
    </recommendedName>
</protein>
<feature type="region of interest" description="Disordered" evidence="1">
    <location>
        <begin position="1"/>
        <end position="34"/>
    </location>
</feature>
<dbReference type="Proteomes" id="UP000543224">
    <property type="component" value="Unassembled WGS sequence"/>
</dbReference>
<accession>A0A6V8P240</accession>
<evidence type="ECO:0000313" key="2">
    <source>
        <dbReference type="EMBL" id="GFP26487.1"/>
    </source>
</evidence>
<evidence type="ECO:0000256" key="1">
    <source>
        <dbReference type="SAM" id="MobiDB-lite"/>
    </source>
</evidence>
<comment type="caution">
    <text evidence="2">The sequence shown here is derived from an EMBL/GenBank/DDBJ whole genome shotgun (WGS) entry which is preliminary data.</text>
</comment>
<reference evidence="2 3" key="1">
    <citation type="journal article" date="2020" name="Front. Microbiol.">
        <title>Single-cell genomics of novel Actinobacteria with the Wood-Ljungdahl pathway discovered in a serpentinizing system.</title>
        <authorList>
            <person name="Merino N."/>
            <person name="Kawai M."/>
            <person name="Boyd E.S."/>
            <person name="Colman D.R."/>
            <person name="McGlynn S.E."/>
            <person name="Nealson K.H."/>
            <person name="Kurokawa K."/>
            <person name="Hongoh Y."/>
        </authorList>
    </citation>
    <scope>NUCLEOTIDE SEQUENCE [LARGE SCALE GENOMIC DNA]</scope>
    <source>
        <strain evidence="2 3">S25</strain>
    </source>
</reference>
<name>A0A6V8P240_9ACTN</name>
<proteinExistence type="predicted"/>
<evidence type="ECO:0000313" key="3">
    <source>
        <dbReference type="Proteomes" id="UP000543224"/>
    </source>
</evidence>
<sequence>MTMNTLQTPYETGLKRRLKEPDWPLRQPPDPEVMEKPKRRHFTAEYKLRILHEAEACAPGELGALLRREGLYSSNLTSWR</sequence>
<feature type="compositionally biased region" description="Polar residues" evidence="1">
    <location>
        <begin position="1"/>
        <end position="10"/>
    </location>
</feature>
<feature type="non-terminal residue" evidence="2">
    <location>
        <position position="80"/>
    </location>
</feature>
<dbReference type="EMBL" id="BLRX01000648">
    <property type="protein sequence ID" value="GFP26487.1"/>
    <property type="molecule type" value="Genomic_DNA"/>
</dbReference>
<evidence type="ECO:0008006" key="4">
    <source>
        <dbReference type="Google" id="ProtNLM"/>
    </source>
</evidence>
<gene>
    <name evidence="2" type="ORF">HKBW3S25_01982</name>
</gene>